<dbReference type="GO" id="GO:0070762">
    <property type="term" value="C:nuclear pore transmembrane ring"/>
    <property type="evidence" value="ECO:0007669"/>
    <property type="project" value="TreeGrafter"/>
</dbReference>
<protein>
    <recommendedName>
        <fullName evidence="5">Nuclear pore complex component</fullName>
    </recommendedName>
</protein>
<dbReference type="InterPro" id="IPR012578">
    <property type="entry name" value="Nucl_pore_cmplx"/>
</dbReference>
<organism evidence="3 4">
    <name type="scientific">Xylona heveae (strain CBS 132557 / TC161)</name>
    <dbReference type="NCBI Taxonomy" id="1328760"/>
    <lineage>
        <taxon>Eukaryota</taxon>
        <taxon>Fungi</taxon>
        <taxon>Dikarya</taxon>
        <taxon>Ascomycota</taxon>
        <taxon>Pezizomycotina</taxon>
        <taxon>Xylonomycetes</taxon>
        <taxon>Xylonales</taxon>
        <taxon>Xylonaceae</taxon>
        <taxon>Xylona</taxon>
    </lineage>
</organism>
<dbReference type="EMBL" id="KV407463">
    <property type="protein sequence ID" value="KZF20293.1"/>
    <property type="molecule type" value="Genomic_DNA"/>
</dbReference>
<reference evidence="3 4" key="1">
    <citation type="journal article" date="2016" name="Fungal Biol.">
        <title>The genome of Xylona heveae provides a window into fungal endophytism.</title>
        <authorList>
            <person name="Gazis R."/>
            <person name="Kuo A."/>
            <person name="Riley R."/>
            <person name="LaButti K."/>
            <person name="Lipzen A."/>
            <person name="Lin J."/>
            <person name="Amirebrahimi M."/>
            <person name="Hesse C.N."/>
            <person name="Spatafora J.W."/>
            <person name="Henrissat B."/>
            <person name="Hainaut M."/>
            <person name="Grigoriev I.V."/>
            <person name="Hibbett D.S."/>
        </authorList>
    </citation>
    <scope>NUCLEOTIDE SEQUENCE [LARGE SCALE GENOMIC DNA]</scope>
    <source>
        <strain evidence="3 4">TC161</strain>
    </source>
</reference>
<keyword evidence="2" id="KW-0472">Membrane</keyword>
<dbReference type="OrthoDB" id="429932at2759"/>
<dbReference type="GO" id="GO:0005640">
    <property type="term" value="C:nuclear outer membrane"/>
    <property type="evidence" value="ECO:0007669"/>
    <property type="project" value="TreeGrafter"/>
</dbReference>
<evidence type="ECO:0000313" key="3">
    <source>
        <dbReference type="EMBL" id="KZF20293.1"/>
    </source>
</evidence>
<evidence type="ECO:0000313" key="4">
    <source>
        <dbReference type="Proteomes" id="UP000076632"/>
    </source>
</evidence>
<dbReference type="Proteomes" id="UP000076632">
    <property type="component" value="Unassembled WGS sequence"/>
</dbReference>
<keyword evidence="2" id="KW-0812">Transmembrane</keyword>
<dbReference type="GO" id="GO:0006606">
    <property type="term" value="P:protein import into nucleus"/>
    <property type="evidence" value="ECO:0007669"/>
    <property type="project" value="TreeGrafter"/>
</dbReference>
<dbReference type="OMA" id="QYATTFD"/>
<evidence type="ECO:0000256" key="1">
    <source>
        <dbReference type="SAM" id="MobiDB-lite"/>
    </source>
</evidence>
<feature type="transmembrane region" description="Helical" evidence="2">
    <location>
        <begin position="55"/>
        <end position="76"/>
    </location>
</feature>
<name>A0A165ADD9_XYLHT</name>
<accession>A0A165ADD9</accession>
<dbReference type="Pfam" id="PF08058">
    <property type="entry name" value="NPCC"/>
    <property type="match status" value="1"/>
</dbReference>
<dbReference type="PANTHER" id="PTHR28003:SF1">
    <property type="entry name" value="NUCLEOPORIN POM34"/>
    <property type="match status" value="1"/>
</dbReference>
<dbReference type="STRING" id="1328760.A0A165ADD9"/>
<feature type="region of interest" description="Disordered" evidence="1">
    <location>
        <begin position="132"/>
        <end position="249"/>
    </location>
</feature>
<keyword evidence="2" id="KW-1133">Transmembrane helix</keyword>
<feature type="compositionally biased region" description="Polar residues" evidence="1">
    <location>
        <begin position="134"/>
        <end position="146"/>
    </location>
</feature>
<evidence type="ECO:0000256" key="2">
    <source>
        <dbReference type="SAM" id="Phobius"/>
    </source>
</evidence>
<proteinExistence type="predicted"/>
<feature type="compositionally biased region" description="Polar residues" evidence="1">
    <location>
        <begin position="19"/>
        <end position="28"/>
    </location>
</feature>
<evidence type="ECO:0008006" key="5">
    <source>
        <dbReference type="Google" id="ProtNLM"/>
    </source>
</evidence>
<dbReference type="PANTHER" id="PTHR28003">
    <property type="entry name" value="NUCLEOPORIN POM34"/>
    <property type="match status" value="1"/>
</dbReference>
<dbReference type="GO" id="GO:0030474">
    <property type="term" value="P:spindle pole body duplication"/>
    <property type="evidence" value="ECO:0007669"/>
    <property type="project" value="TreeGrafter"/>
</dbReference>
<dbReference type="GeneID" id="28898346"/>
<sequence length="271" mass="29292">MAPLAAASPATPQAYRSPGSESKNTPTGTWRHPRFDEITRRQNASTFNDKSVARLLYNGLVFLGTFLLTALPEIFPRAFHALSFLSPYYWYALLLTRLLLLFNISVAVYPLFRRKDELADIPLTPSQRALLGLNPNSGSPATTPDQYITPPRYRRSSTPRSGSPVSGSSTYSSSPLSGRASLNAAGSSYSPSPSPLLQKAVSSGQRNLNRRSSYGTGSPFGVSFNGKESLGFGVSSSPSPTIGKGASVPLNSRWLYERGRASPAGYRDLYS</sequence>
<feature type="transmembrane region" description="Helical" evidence="2">
    <location>
        <begin position="88"/>
        <end position="112"/>
    </location>
</feature>
<dbReference type="AlphaFoldDB" id="A0A165ADD9"/>
<dbReference type="InParanoid" id="A0A165ADD9"/>
<dbReference type="RefSeq" id="XP_018185848.1">
    <property type="nucleotide sequence ID" value="XM_018333209.1"/>
</dbReference>
<feature type="compositionally biased region" description="Low complexity" evidence="1">
    <location>
        <begin position="158"/>
        <end position="179"/>
    </location>
</feature>
<feature type="compositionally biased region" description="Polar residues" evidence="1">
    <location>
        <begin position="200"/>
        <end position="216"/>
    </location>
</feature>
<keyword evidence="4" id="KW-1185">Reference proteome</keyword>
<gene>
    <name evidence="3" type="ORF">L228DRAFT_249964</name>
</gene>
<feature type="region of interest" description="Disordered" evidence="1">
    <location>
        <begin position="1"/>
        <end position="32"/>
    </location>
</feature>